<gene>
    <name evidence="2" type="ORF">Kpho02_62280</name>
</gene>
<reference evidence="2" key="1">
    <citation type="submission" date="2023-02" db="EMBL/GenBank/DDBJ databases">
        <title>Kitasatospora phosalacinea NBRC 14627.</title>
        <authorList>
            <person name="Ichikawa N."/>
            <person name="Sato H."/>
            <person name="Tonouchi N."/>
        </authorList>
    </citation>
    <scope>NUCLEOTIDE SEQUENCE</scope>
    <source>
        <strain evidence="2">NBRC 14627</strain>
    </source>
</reference>
<evidence type="ECO:0000256" key="1">
    <source>
        <dbReference type="SAM" id="MobiDB-lite"/>
    </source>
</evidence>
<dbReference type="EMBL" id="BSSA01000029">
    <property type="protein sequence ID" value="GLW73930.1"/>
    <property type="molecule type" value="Genomic_DNA"/>
</dbReference>
<protein>
    <submittedName>
        <fullName evidence="2">Uncharacterized protein</fullName>
    </submittedName>
</protein>
<feature type="compositionally biased region" description="Polar residues" evidence="1">
    <location>
        <begin position="44"/>
        <end position="60"/>
    </location>
</feature>
<organism evidence="2 3">
    <name type="scientific">Kitasatospora phosalacinea</name>
    <dbReference type="NCBI Taxonomy" id="2065"/>
    <lineage>
        <taxon>Bacteria</taxon>
        <taxon>Bacillati</taxon>
        <taxon>Actinomycetota</taxon>
        <taxon>Actinomycetes</taxon>
        <taxon>Kitasatosporales</taxon>
        <taxon>Streptomycetaceae</taxon>
        <taxon>Kitasatospora</taxon>
    </lineage>
</organism>
<sequence length="79" mass="7444">MGVVLRDRCVVGRGETGSVRGPGNGGLGAAAGALPVRAVASGSVTATRSSTGTPVGSGRQQLGPAVPRAPDGALVAGPP</sequence>
<name>A0A9W6QCI4_9ACTN</name>
<feature type="region of interest" description="Disordered" evidence="1">
    <location>
        <begin position="44"/>
        <end position="79"/>
    </location>
</feature>
<dbReference type="Proteomes" id="UP001165041">
    <property type="component" value="Unassembled WGS sequence"/>
</dbReference>
<comment type="caution">
    <text evidence="2">The sequence shown here is derived from an EMBL/GenBank/DDBJ whole genome shotgun (WGS) entry which is preliminary data.</text>
</comment>
<proteinExistence type="predicted"/>
<evidence type="ECO:0000313" key="2">
    <source>
        <dbReference type="EMBL" id="GLW73930.1"/>
    </source>
</evidence>
<dbReference type="AlphaFoldDB" id="A0A9W6QCI4"/>
<evidence type="ECO:0000313" key="3">
    <source>
        <dbReference type="Proteomes" id="UP001165041"/>
    </source>
</evidence>
<accession>A0A9W6QCI4</accession>